<evidence type="ECO:0000256" key="9">
    <source>
        <dbReference type="SAM" id="Phobius"/>
    </source>
</evidence>
<dbReference type="GO" id="GO:0007155">
    <property type="term" value="P:cell adhesion"/>
    <property type="evidence" value="ECO:0007669"/>
    <property type="project" value="InterPro"/>
</dbReference>
<name>A0A7S1CD33_9STRA</name>
<evidence type="ECO:0000256" key="5">
    <source>
        <dbReference type="ARBA" id="ARBA00022833"/>
    </source>
</evidence>
<keyword evidence="3 8" id="KW-0479">Metal-binding</keyword>
<gene>
    <name evidence="10" type="ORF">BSP0115_LOCUS9386</name>
</gene>
<sequence length="706" mass="74955">MGGHIAAPAPTGGRRARRAQERQGLRVWFDETALGVEGVDDGGTLTQAEYDWLHDVLLPDSAAFWGEALSVDRVEGPLFAYRPCQLAFSDGTCQQYADDDDVTCGADPESSPHIPPAYLGEQEACDGSAANPLRECETLPAGTGVEGADVVAFVTAEQTSLCGGDTGAGTVAYASWCQTDDVDRPTWGHINVCPNALKVHEEDRVAQVAVLLHELAHMFGFTSASMPLFRDADGDALTPRSGDPHDRYRVDEAFVMDVQCPGDPGGTRSTAVPSTSTTIDFSDARLHSACDPTDPGTCVVTLKTPALQATARKWFGCDDVLGIELEDNPAAPCVPVGSHWEQRYLMDELMSSTLTHKAVVSPLTLAYFEDTGWYSADYSMATPARQGFEFGYKQGCTFAEERCLSDEGSTGSPPHYCSSRSRDWCTVDRRAGGHCLLFDLDTPPPTMYRYFEDASKGNPSTDADHCPVVSAYSNRLCTDTRGLPNTNVVGETFGDTSYCFDSTAMWATASATGVVTGCYEVQCISETAAQVRLVDRDGNDQWVICDVDDGDVPGTVKTPRGFKGGVACLDVATLCGPAEIPTPDDVIVVPRTVFHERVSIDAGASGRGGANGGGDGGPTTSLVGQLVDATGLEPVVVAAIFGGIVVLAVAVACCYCYCRPKERVADASADVRGVGMHAAAPPREMSRADQMYYDQQASAFGGGGSR</sequence>
<dbReference type="Gene3D" id="3.10.170.20">
    <property type="match status" value="1"/>
</dbReference>
<evidence type="ECO:0000256" key="6">
    <source>
        <dbReference type="ARBA" id="ARBA00023049"/>
    </source>
</evidence>
<dbReference type="GO" id="GO:0005737">
    <property type="term" value="C:cytoplasm"/>
    <property type="evidence" value="ECO:0007669"/>
    <property type="project" value="TreeGrafter"/>
</dbReference>
<dbReference type="EMBL" id="HBFS01013819">
    <property type="protein sequence ID" value="CAD8916129.1"/>
    <property type="molecule type" value="Transcribed_RNA"/>
</dbReference>
<keyword evidence="2" id="KW-0645">Protease</keyword>
<proteinExistence type="inferred from homology"/>
<feature type="binding site" evidence="8">
    <location>
        <position position="339"/>
    </location>
    <ligand>
        <name>Zn(2+)</name>
        <dbReference type="ChEBI" id="CHEBI:29105"/>
        <note>catalytic</note>
    </ligand>
</feature>
<reference evidence="10" key="1">
    <citation type="submission" date="2021-01" db="EMBL/GenBank/DDBJ databases">
        <authorList>
            <person name="Corre E."/>
            <person name="Pelletier E."/>
            <person name="Niang G."/>
            <person name="Scheremetjew M."/>
            <person name="Finn R."/>
            <person name="Kale V."/>
            <person name="Holt S."/>
            <person name="Cochrane G."/>
            <person name="Meng A."/>
            <person name="Brown T."/>
            <person name="Cohen L."/>
        </authorList>
    </citation>
    <scope>NUCLEOTIDE SEQUENCE</scope>
    <source>
        <strain evidence="10">Ms1</strain>
    </source>
</reference>
<protein>
    <recommendedName>
        <fullName evidence="11">Leishmanolysin-like peptidase</fullName>
    </recommendedName>
</protein>
<evidence type="ECO:0000256" key="1">
    <source>
        <dbReference type="ARBA" id="ARBA00005860"/>
    </source>
</evidence>
<dbReference type="GO" id="GO:0016020">
    <property type="term" value="C:membrane"/>
    <property type="evidence" value="ECO:0007669"/>
    <property type="project" value="InterPro"/>
</dbReference>
<organism evidence="10">
    <name type="scientific">Bicosoecida sp. CB-2014</name>
    <dbReference type="NCBI Taxonomy" id="1486930"/>
    <lineage>
        <taxon>Eukaryota</taxon>
        <taxon>Sar</taxon>
        <taxon>Stramenopiles</taxon>
        <taxon>Bigyra</taxon>
        <taxon>Opalozoa</taxon>
        <taxon>Bicosoecida</taxon>
    </lineage>
</organism>
<dbReference type="Pfam" id="PF01457">
    <property type="entry name" value="Peptidase_M8"/>
    <property type="match status" value="2"/>
</dbReference>
<dbReference type="GO" id="GO:0004222">
    <property type="term" value="F:metalloendopeptidase activity"/>
    <property type="evidence" value="ECO:0007669"/>
    <property type="project" value="InterPro"/>
</dbReference>
<feature type="active site" evidence="7">
    <location>
        <position position="214"/>
    </location>
</feature>
<keyword evidence="9" id="KW-0472">Membrane</keyword>
<dbReference type="GO" id="GO:0006508">
    <property type="term" value="P:proteolysis"/>
    <property type="evidence" value="ECO:0007669"/>
    <property type="project" value="UniProtKB-KW"/>
</dbReference>
<evidence type="ECO:0000256" key="3">
    <source>
        <dbReference type="ARBA" id="ARBA00022723"/>
    </source>
</evidence>
<keyword evidence="9" id="KW-0812">Transmembrane</keyword>
<feature type="binding site" evidence="8">
    <location>
        <position position="217"/>
    </location>
    <ligand>
        <name>Zn(2+)</name>
        <dbReference type="ChEBI" id="CHEBI:29105"/>
        <note>catalytic</note>
    </ligand>
</feature>
<comment type="similarity">
    <text evidence="1">Belongs to the peptidase M8 family.</text>
</comment>
<evidence type="ECO:0000256" key="7">
    <source>
        <dbReference type="PIRSR" id="PIRSR601577-1"/>
    </source>
</evidence>
<keyword evidence="6 8" id="KW-0482">Metalloprotease</keyword>
<evidence type="ECO:0000313" key="10">
    <source>
        <dbReference type="EMBL" id="CAD8916129.1"/>
    </source>
</evidence>
<evidence type="ECO:0000256" key="2">
    <source>
        <dbReference type="ARBA" id="ARBA00022670"/>
    </source>
</evidence>
<dbReference type="PANTHER" id="PTHR10942">
    <property type="entry name" value="LEISHMANOLYSIN-LIKE PEPTIDASE"/>
    <property type="match status" value="1"/>
</dbReference>
<dbReference type="GO" id="GO:0046872">
    <property type="term" value="F:metal ion binding"/>
    <property type="evidence" value="ECO:0007669"/>
    <property type="project" value="UniProtKB-KW"/>
</dbReference>
<evidence type="ECO:0000256" key="4">
    <source>
        <dbReference type="ARBA" id="ARBA00022801"/>
    </source>
</evidence>
<evidence type="ECO:0008006" key="11">
    <source>
        <dbReference type="Google" id="ProtNLM"/>
    </source>
</evidence>
<feature type="binding site" evidence="8">
    <location>
        <position position="213"/>
    </location>
    <ligand>
        <name>Zn(2+)</name>
        <dbReference type="ChEBI" id="CHEBI:29105"/>
        <note>catalytic</note>
    </ligand>
</feature>
<feature type="transmembrane region" description="Helical" evidence="9">
    <location>
        <begin position="635"/>
        <end position="658"/>
    </location>
</feature>
<keyword evidence="9" id="KW-1133">Transmembrane helix</keyword>
<dbReference type="InterPro" id="IPR001577">
    <property type="entry name" value="Peptidase_M8"/>
</dbReference>
<accession>A0A7S1CD33</accession>
<keyword evidence="5 8" id="KW-0862">Zinc</keyword>
<dbReference type="Gene3D" id="3.90.132.10">
    <property type="entry name" value="Leishmanolysin , domain 2"/>
    <property type="match status" value="1"/>
</dbReference>
<evidence type="ECO:0000256" key="8">
    <source>
        <dbReference type="PIRSR" id="PIRSR601577-2"/>
    </source>
</evidence>
<dbReference type="SUPFAM" id="SSF55486">
    <property type="entry name" value="Metalloproteases ('zincins'), catalytic domain"/>
    <property type="match status" value="1"/>
</dbReference>
<dbReference type="PANTHER" id="PTHR10942:SF0">
    <property type="entry name" value="LEISHMANOLYSIN-LIKE PEPTIDASE"/>
    <property type="match status" value="1"/>
</dbReference>
<dbReference type="Gene3D" id="2.10.55.10">
    <property type="entry name" value="Leishmanolysin domain 3"/>
    <property type="match status" value="1"/>
</dbReference>
<dbReference type="AlphaFoldDB" id="A0A7S1CD33"/>
<dbReference type="Gene3D" id="2.30.34.10">
    <property type="entry name" value="Leishmanolysin domain 4"/>
    <property type="match status" value="1"/>
</dbReference>
<keyword evidence="4" id="KW-0378">Hydrolase</keyword>
<comment type="cofactor">
    <cofactor evidence="8">
        <name>Zn(2+)</name>
        <dbReference type="ChEBI" id="CHEBI:29105"/>
    </cofactor>
    <text evidence="8">Binds 1 zinc ion per subunit.</text>
</comment>